<accession>A0A8J2SMT4</accession>
<comment type="caution">
    <text evidence="1">The sequence shown here is derived from an EMBL/GenBank/DDBJ whole genome shotgun (WGS) entry which is preliminary data.</text>
</comment>
<dbReference type="Gene3D" id="1.25.40.10">
    <property type="entry name" value="Tetratricopeptide repeat domain"/>
    <property type="match status" value="1"/>
</dbReference>
<evidence type="ECO:0008006" key="3">
    <source>
        <dbReference type="Google" id="ProtNLM"/>
    </source>
</evidence>
<dbReference type="PANTHER" id="PTHR46082">
    <property type="entry name" value="ATP/GTP-BINDING PROTEIN-RELATED"/>
    <property type="match status" value="1"/>
</dbReference>
<dbReference type="AlphaFoldDB" id="A0A8J2SMT4"/>
<protein>
    <recommendedName>
        <fullName evidence="3">Kinesin light chain</fullName>
    </recommendedName>
</protein>
<organism evidence="1 2">
    <name type="scientific">Pelagomonas calceolata</name>
    <dbReference type="NCBI Taxonomy" id="35677"/>
    <lineage>
        <taxon>Eukaryota</taxon>
        <taxon>Sar</taxon>
        <taxon>Stramenopiles</taxon>
        <taxon>Ochrophyta</taxon>
        <taxon>Pelagophyceae</taxon>
        <taxon>Pelagomonadales</taxon>
        <taxon>Pelagomonadaceae</taxon>
        <taxon>Pelagomonas</taxon>
    </lineage>
</organism>
<dbReference type="InterPro" id="IPR053137">
    <property type="entry name" value="NLR-like"/>
</dbReference>
<name>A0A8J2SMT4_9STRA</name>
<proteinExistence type="predicted"/>
<keyword evidence="2" id="KW-1185">Reference proteome</keyword>
<dbReference type="SUPFAM" id="SSF48452">
    <property type="entry name" value="TPR-like"/>
    <property type="match status" value="1"/>
</dbReference>
<gene>
    <name evidence="1" type="ORF">PECAL_3P01530</name>
</gene>
<dbReference type="InterPro" id="IPR011990">
    <property type="entry name" value="TPR-like_helical_dom_sf"/>
</dbReference>
<evidence type="ECO:0000313" key="1">
    <source>
        <dbReference type="EMBL" id="CAH0370277.1"/>
    </source>
</evidence>
<dbReference type="PANTHER" id="PTHR46082:SF6">
    <property type="entry name" value="AAA+ ATPASE DOMAIN-CONTAINING PROTEIN-RELATED"/>
    <property type="match status" value="1"/>
</dbReference>
<dbReference type="EMBL" id="CAKKNE010000003">
    <property type="protein sequence ID" value="CAH0370277.1"/>
    <property type="molecule type" value="Genomic_DNA"/>
</dbReference>
<dbReference type="Proteomes" id="UP000789595">
    <property type="component" value="Unassembled WGS sequence"/>
</dbReference>
<feature type="non-terminal residue" evidence="1">
    <location>
        <position position="1"/>
    </location>
</feature>
<evidence type="ECO:0000313" key="2">
    <source>
        <dbReference type="Proteomes" id="UP000789595"/>
    </source>
</evidence>
<dbReference type="Pfam" id="PF13424">
    <property type="entry name" value="TPR_12"/>
    <property type="match status" value="1"/>
</dbReference>
<sequence length="321" mass="35812">QQQHLGVVGPLVDRPARLVRREQSLGEAADQVARRRRVRLALAQEQAVLVRVRLEVGLDLGRLESSGVVECDVARPALVADALELAPARVLVAVDQDEVEGDLGAEAAELRWKTYLGRPEADWARRLAMSALGNGLAETMHHTDALSVKEAEFSMERRLGASEVELLVLQSNLAITYGTLGRVEEALQMKRDVYNAYLKLHGEEHGNTLRATNNYAVSLLDQQRFKEARSLLRKTTPMARRVLGERHETTLRMRWNYARALYRDDATTLDDLRDAVSTLEDTVRLARHVFGGTHPITEAAECFLRDARAALRARDPPSSSP</sequence>
<reference evidence="1" key="1">
    <citation type="submission" date="2021-11" db="EMBL/GenBank/DDBJ databases">
        <authorList>
            <consortium name="Genoscope - CEA"/>
            <person name="William W."/>
        </authorList>
    </citation>
    <scope>NUCLEOTIDE SEQUENCE</scope>
</reference>
<dbReference type="OrthoDB" id="42563at2759"/>